<sequence>MTDDPADFPAGASSTLVADYLVDLLRSMAALADAAELVRSKAAIDEALDAVLSEKAGSDTGRVASAG</sequence>
<evidence type="ECO:0000313" key="2">
    <source>
        <dbReference type="Proteomes" id="UP000648722"/>
    </source>
</evidence>
<name>A0ABQ1XSA0_9PROT</name>
<comment type="caution">
    <text evidence="1">The sequence shown here is derived from an EMBL/GenBank/DDBJ whole genome shotgun (WGS) entry which is preliminary data.</text>
</comment>
<accession>A0ABQ1XSA0</accession>
<protein>
    <submittedName>
        <fullName evidence="1">Uncharacterized protein</fullName>
    </submittedName>
</protein>
<organism evidence="1 2">
    <name type="scientific">Glycocaulis albus</name>
    <dbReference type="NCBI Taxonomy" id="1382801"/>
    <lineage>
        <taxon>Bacteria</taxon>
        <taxon>Pseudomonadati</taxon>
        <taxon>Pseudomonadota</taxon>
        <taxon>Alphaproteobacteria</taxon>
        <taxon>Maricaulales</taxon>
        <taxon>Maricaulaceae</taxon>
        <taxon>Glycocaulis</taxon>
    </lineage>
</organism>
<dbReference type="Proteomes" id="UP000648722">
    <property type="component" value="Unassembled WGS sequence"/>
</dbReference>
<evidence type="ECO:0000313" key="1">
    <source>
        <dbReference type="EMBL" id="GGH01673.1"/>
    </source>
</evidence>
<keyword evidence="2" id="KW-1185">Reference proteome</keyword>
<gene>
    <name evidence="1" type="ORF">GCM10007420_17220</name>
</gene>
<reference evidence="2" key="1">
    <citation type="journal article" date="2019" name="Int. J. Syst. Evol. Microbiol.">
        <title>The Global Catalogue of Microorganisms (GCM) 10K type strain sequencing project: providing services to taxonomists for standard genome sequencing and annotation.</title>
        <authorList>
            <consortium name="The Broad Institute Genomics Platform"/>
            <consortium name="The Broad Institute Genome Sequencing Center for Infectious Disease"/>
            <person name="Wu L."/>
            <person name="Ma J."/>
        </authorList>
    </citation>
    <scope>NUCLEOTIDE SEQUENCE [LARGE SCALE GENOMIC DNA]</scope>
    <source>
        <strain evidence="2">CGMCC 1.12766</strain>
    </source>
</reference>
<dbReference type="RefSeq" id="WP_188452170.1">
    <property type="nucleotide sequence ID" value="NZ_BMFS01000007.1"/>
</dbReference>
<dbReference type="EMBL" id="BMFS01000007">
    <property type="protein sequence ID" value="GGH01673.1"/>
    <property type="molecule type" value="Genomic_DNA"/>
</dbReference>
<proteinExistence type="predicted"/>